<organism evidence="2 3">
    <name type="scientific">Portunus trituberculatus</name>
    <name type="common">Swimming crab</name>
    <name type="synonym">Neptunus trituberculatus</name>
    <dbReference type="NCBI Taxonomy" id="210409"/>
    <lineage>
        <taxon>Eukaryota</taxon>
        <taxon>Metazoa</taxon>
        <taxon>Ecdysozoa</taxon>
        <taxon>Arthropoda</taxon>
        <taxon>Crustacea</taxon>
        <taxon>Multicrustacea</taxon>
        <taxon>Malacostraca</taxon>
        <taxon>Eumalacostraca</taxon>
        <taxon>Eucarida</taxon>
        <taxon>Decapoda</taxon>
        <taxon>Pleocyemata</taxon>
        <taxon>Brachyura</taxon>
        <taxon>Eubrachyura</taxon>
        <taxon>Portunoidea</taxon>
        <taxon>Portunidae</taxon>
        <taxon>Portuninae</taxon>
        <taxon>Portunus</taxon>
    </lineage>
</organism>
<evidence type="ECO:0000313" key="2">
    <source>
        <dbReference type="EMBL" id="MPC49543.1"/>
    </source>
</evidence>
<reference evidence="2 3" key="1">
    <citation type="submission" date="2019-05" db="EMBL/GenBank/DDBJ databases">
        <title>Another draft genome of Portunus trituberculatus and its Hox gene families provides insights of decapod evolution.</title>
        <authorList>
            <person name="Jeong J.-H."/>
            <person name="Song I."/>
            <person name="Kim S."/>
            <person name="Choi T."/>
            <person name="Kim D."/>
            <person name="Ryu S."/>
            <person name="Kim W."/>
        </authorList>
    </citation>
    <scope>NUCLEOTIDE SEQUENCE [LARGE SCALE GENOMIC DNA]</scope>
    <source>
        <tissue evidence="2">Muscle</tissue>
    </source>
</reference>
<dbReference type="AlphaFoldDB" id="A0A5B7FX31"/>
<sequence>MSPSIPARQQAWSSSGVQNIPPDLSRGMEKQNTDGSRLNSTHV</sequence>
<feature type="compositionally biased region" description="Polar residues" evidence="1">
    <location>
        <begin position="33"/>
        <end position="43"/>
    </location>
</feature>
<comment type="caution">
    <text evidence="2">The sequence shown here is derived from an EMBL/GenBank/DDBJ whole genome shotgun (WGS) entry which is preliminary data.</text>
</comment>
<protein>
    <submittedName>
        <fullName evidence="2">Uncharacterized protein</fullName>
    </submittedName>
</protein>
<name>A0A5B7FX31_PORTR</name>
<proteinExistence type="predicted"/>
<dbReference type="Proteomes" id="UP000324222">
    <property type="component" value="Unassembled WGS sequence"/>
</dbReference>
<feature type="region of interest" description="Disordered" evidence="1">
    <location>
        <begin position="1"/>
        <end position="43"/>
    </location>
</feature>
<keyword evidence="3" id="KW-1185">Reference proteome</keyword>
<evidence type="ECO:0000313" key="3">
    <source>
        <dbReference type="Proteomes" id="UP000324222"/>
    </source>
</evidence>
<dbReference type="EMBL" id="VSRR010008940">
    <property type="protein sequence ID" value="MPC49543.1"/>
    <property type="molecule type" value="Genomic_DNA"/>
</dbReference>
<gene>
    <name evidence="2" type="ORF">E2C01_043348</name>
</gene>
<accession>A0A5B7FX31</accession>
<evidence type="ECO:0000256" key="1">
    <source>
        <dbReference type="SAM" id="MobiDB-lite"/>
    </source>
</evidence>